<reference evidence="1" key="2">
    <citation type="submission" date="2018-07" db="EMBL/GenBank/DDBJ databases">
        <authorList>
            <consortium name="NCBI Pathogen Detection Project"/>
        </authorList>
    </citation>
    <scope>NUCLEOTIDE SEQUENCE</scope>
    <source>
        <strain evidence="1">BCW_2640</strain>
    </source>
</reference>
<evidence type="ECO:0000313" key="1">
    <source>
        <dbReference type="EMBL" id="HAE1791900.1"/>
    </source>
</evidence>
<comment type="caution">
    <text evidence="1">The sequence shown here is derived from an EMBL/GenBank/DDBJ whole genome shotgun (WGS) entry which is preliminary data.</text>
</comment>
<gene>
    <name evidence="1" type="ORF">G3V02_000553</name>
</gene>
<dbReference type="AlphaFoldDB" id="A0A5I2X2Z4"/>
<name>A0A5I2X2Z4_SALET</name>
<reference evidence="1" key="1">
    <citation type="journal article" date="2018" name="Genome Biol.">
        <title>SKESA: strategic k-mer extension for scrupulous assemblies.</title>
        <authorList>
            <person name="Souvorov A."/>
            <person name="Agarwala R."/>
            <person name="Lipman D.J."/>
        </authorList>
    </citation>
    <scope>NUCLEOTIDE SEQUENCE</scope>
    <source>
        <strain evidence="1">BCW_2640</strain>
    </source>
</reference>
<organism evidence="1">
    <name type="scientific">Salmonella enterica subsp. enterica serovar Ank</name>
    <dbReference type="NCBI Taxonomy" id="1173578"/>
    <lineage>
        <taxon>Bacteria</taxon>
        <taxon>Pseudomonadati</taxon>
        <taxon>Pseudomonadota</taxon>
        <taxon>Gammaproteobacteria</taxon>
        <taxon>Enterobacterales</taxon>
        <taxon>Enterobacteriaceae</taxon>
        <taxon>Salmonella</taxon>
    </lineage>
</organism>
<protein>
    <submittedName>
        <fullName evidence="1">Uncharacterized protein</fullName>
    </submittedName>
</protein>
<dbReference type="EMBL" id="DAARBX010000002">
    <property type="protein sequence ID" value="HAE1791900.1"/>
    <property type="molecule type" value="Genomic_DNA"/>
</dbReference>
<sequence>MIPACRSADHEYEAIKGDRIDCGHARCVFEVKGTSDLVLKEAKPGMNSHNQNEATFYSISIINGLSRVTDCIAKVLSISKSGKYLIMEKLCTQLDPALKSGAKVPVEIDDPHARNYGMTSDNKTIKCIDYGTWDTTKKFLEC</sequence>
<accession>A0A5I2X2Z4</accession>
<proteinExistence type="predicted"/>